<dbReference type="EMBL" id="CM042014">
    <property type="protein sequence ID" value="KAI3723870.1"/>
    <property type="molecule type" value="Genomic_DNA"/>
</dbReference>
<gene>
    <name evidence="1" type="ORF">L2E82_35631</name>
</gene>
<organism evidence="1 2">
    <name type="scientific">Cichorium intybus</name>
    <name type="common">Chicory</name>
    <dbReference type="NCBI Taxonomy" id="13427"/>
    <lineage>
        <taxon>Eukaryota</taxon>
        <taxon>Viridiplantae</taxon>
        <taxon>Streptophyta</taxon>
        <taxon>Embryophyta</taxon>
        <taxon>Tracheophyta</taxon>
        <taxon>Spermatophyta</taxon>
        <taxon>Magnoliopsida</taxon>
        <taxon>eudicotyledons</taxon>
        <taxon>Gunneridae</taxon>
        <taxon>Pentapetalae</taxon>
        <taxon>asterids</taxon>
        <taxon>campanulids</taxon>
        <taxon>Asterales</taxon>
        <taxon>Asteraceae</taxon>
        <taxon>Cichorioideae</taxon>
        <taxon>Cichorieae</taxon>
        <taxon>Cichoriinae</taxon>
        <taxon>Cichorium</taxon>
    </lineage>
</organism>
<comment type="caution">
    <text evidence="1">The sequence shown here is derived from an EMBL/GenBank/DDBJ whole genome shotgun (WGS) entry which is preliminary data.</text>
</comment>
<evidence type="ECO:0000313" key="1">
    <source>
        <dbReference type="EMBL" id="KAI3723870.1"/>
    </source>
</evidence>
<reference evidence="1 2" key="2">
    <citation type="journal article" date="2022" name="Mol. Ecol. Resour.">
        <title>The genomes of chicory, endive, great burdock and yacon provide insights into Asteraceae paleo-polyploidization history and plant inulin production.</title>
        <authorList>
            <person name="Fan W."/>
            <person name="Wang S."/>
            <person name="Wang H."/>
            <person name="Wang A."/>
            <person name="Jiang F."/>
            <person name="Liu H."/>
            <person name="Zhao H."/>
            <person name="Xu D."/>
            <person name="Zhang Y."/>
        </authorList>
    </citation>
    <scope>NUCLEOTIDE SEQUENCE [LARGE SCALE GENOMIC DNA]</scope>
    <source>
        <strain evidence="2">cv. Punajuju</strain>
        <tissue evidence="1">Leaves</tissue>
    </source>
</reference>
<name>A0ACB9BPD9_CICIN</name>
<sequence length="806" mass="90169">MYEIFNATQQQSHANAIAIVNMERQIAQMAEDQRKTDNGKLPSTIEVNLTHGQRAGKEHVNTVDAEWRKVTLENLLESGNEAGSKEEEVKEEVESEKENREDKELKEIPVEKEAQPEENKDGQEEKQPTIDELKNAPEDTRILREMCEKNGKSNIPTPDTVRLTIKASEALSGTLPKKEKDPGSPLITATVGDVVIQNTLLDLGASVNVLPGYLYDKYKNEELEPAKTVLQLADQSTRVSRGKLTNVIVKVGNFFYPVDFLVMEYESQEDAPALILGHPFLATASAIIDCKTRDLDIFFGSRKRRLNMFGSPISLPLGRRKRGSFEGHKGASVVHHRQGAVAGHDGDVGSKAPTVREGCEGKRSKGDAIRNSRRIGEGTVRLAEDVKLSACWEATHLFIDCTPRDRKPTRCAGVDLGVRASRLAYNRAVGIDRSDFFNIKMSFRLDHQFLQFPKGPVSSLEYSSRRDALVGRRVLEVTIIDWDILRDAGLWGELEPFLHRTWTHGDASFTCQGWDRLMANEEDTIYTELLLEFLSTVQFAPGSADPRARLIRFRLGGVHRECNLREFGRRTGIYTEADLQHRHFTDIQRESSSRPTSPTHAPHRLHFHHTAGGGVKVSGEDMTYLWVLLDPSRFLHLPFALAVALSTRAMGASASSPLGRGYFITRLACSYRILTAPVVASLTALPLFRTTARALEKMGLIEQQRPGQFMRVATEAPQDPLPAYAQLGRRRRMQAAPADPAPPQPQQEEVTEMRRLQDRVARMEDQLEWIGEVLLELATQQGQRPRPFPARAHNHEAGSSRPPGGD</sequence>
<reference evidence="2" key="1">
    <citation type="journal article" date="2022" name="Mol. Ecol. Resour.">
        <title>The genomes of chicory, endive, great burdock and yacon provide insights into Asteraceae palaeo-polyploidization history and plant inulin production.</title>
        <authorList>
            <person name="Fan W."/>
            <person name="Wang S."/>
            <person name="Wang H."/>
            <person name="Wang A."/>
            <person name="Jiang F."/>
            <person name="Liu H."/>
            <person name="Zhao H."/>
            <person name="Xu D."/>
            <person name="Zhang Y."/>
        </authorList>
    </citation>
    <scope>NUCLEOTIDE SEQUENCE [LARGE SCALE GENOMIC DNA]</scope>
    <source>
        <strain evidence="2">cv. Punajuju</strain>
    </source>
</reference>
<dbReference type="Proteomes" id="UP001055811">
    <property type="component" value="Linkage Group LG06"/>
</dbReference>
<accession>A0ACB9BPD9</accession>
<proteinExistence type="predicted"/>
<protein>
    <submittedName>
        <fullName evidence="1">Uncharacterized protein</fullName>
    </submittedName>
</protein>
<keyword evidence="2" id="KW-1185">Reference proteome</keyword>
<evidence type="ECO:0000313" key="2">
    <source>
        <dbReference type="Proteomes" id="UP001055811"/>
    </source>
</evidence>